<feature type="region of interest" description="Disordered" evidence="12">
    <location>
        <begin position="513"/>
        <end position="555"/>
    </location>
</feature>
<feature type="compositionally biased region" description="Acidic residues" evidence="12">
    <location>
        <begin position="337"/>
        <end position="350"/>
    </location>
</feature>
<evidence type="ECO:0000313" key="14">
    <source>
        <dbReference type="EMBL" id="KAK7439392.1"/>
    </source>
</evidence>
<dbReference type="Gene3D" id="1.20.5.650">
    <property type="entry name" value="Single helix bin"/>
    <property type="match status" value="1"/>
</dbReference>
<dbReference type="InterPro" id="IPR036915">
    <property type="entry name" value="Cyclin-like_sf"/>
</dbReference>
<feature type="compositionally biased region" description="Basic and acidic residues" evidence="12">
    <location>
        <begin position="293"/>
        <end position="305"/>
    </location>
</feature>
<dbReference type="CDD" id="cd20554">
    <property type="entry name" value="CYCLIN_TFIIIB90_rpt2"/>
    <property type="match status" value="1"/>
</dbReference>
<organism evidence="14 15">
    <name type="scientific">Marasmiellus scandens</name>
    <dbReference type="NCBI Taxonomy" id="2682957"/>
    <lineage>
        <taxon>Eukaryota</taxon>
        <taxon>Fungi</taxon>
        <taxon>Dikarya</taxon>
        <taxon>Basidiomycota</taxon>
        <taxon>Agaricomycotina</taxon>
        <taxon>Agaricomycetes</taxon>
        <taxon>Agaricomycetidae</taxon>
        <taxon>Agaricales</taxon>
        <taxon>Marasmiineae</taxon>
        <taxon>Omphalotaceae</taxon>
        <taxon>Marasmiellus</taxon>
    </lineage>
</organism>
<dbReference type="PANTHER" id="PTHR11618:SF4">
    <property type="entry name" value="TRANSCRIPTION FACTOR IIIB 90 KDA SUBUNIT"/>
    <property type="match status" value="1"/>
</dbReference>
<dbReference type="Proteomes" id="UP001498398">
    <property type="component" value="Unassembled WGS sequence"/>
</dbReference>
<feature type="region of interest" description="Disordered" evidence="12">
    <location>
        <begin position="611"/>
        <end position="664"/>
    </location>
</feature>
<evidence type="ECO:0000256" key="9">
    <source>
        <dbReference type="ARBA" id="ARBA00023242"/>
    </source>
</evidence>
<sequence>MPTCTDCGGTVIEYDAAAGNGFCVRCGTVVEENTIVNEVVFGETSSGAAMVQGSYVAQGASHAKMSGPYGNRGSGESREQTIANANRRIQSIAAVLRLSEVVCLAATRLYTLAVEHKFTKGRKAINVVAVCCYVACRQKETRNYMLIDFSDILQVNVFELGHTYLQLVQTLNLRLPLVDPSHYISRFAALLEFGDETHRVATDAIRLVQRFDRDWMTRGRRPAGICGAALLLAARMNNFRRSVEEIVQVVKIADTTLKKRLDEFKNTPSGSLTLADFRSVWLEEEMDPPAFIKGREKEEAEKAEGGNESETTPKKVKKRKKEKEGTKKRGKKRKREDDEDAEGEVDEEVQNGESAENGQGQTKPSIDPSVFNEGILEGTIEPPPLFLPEHVDDSNIDPTLLGDPDEPSTSTFAANDGSERLLFAPPIDPFEETVSSALAEEVNTFLEGSQGARLTDALNDAEQQRLAEISVVDELMGLDEEELDRLLLSEEEVKIKERVWVELNKEYLEALAAKGDTDQSTSHKRKRRKTGTSNKPRDMSTPHGATAAESVQNLLKKNPRYSKRINYTALQDLFVDGPPPLSIDDKTDGPLYTMDDKDDGYGMVVIEEAGVAGVNTNPDPSADEREPRALNRVRIGMDEDEDEEAEDEKDDGWDEGYDGYEQEV</sequence>
<dbReference type="PRINTS" id="PR00685">
    <property type="entry name" value="TIFACTORIIB"/>
</dbReference>
<evidence type="ECO:0000256" key="10">
    <source>
        <dbReference type="ARBA" id="ARBA00031009"/>
    </source>
</evidence>
<comment type="caution">
    <text evidence="14">The sequence shown here is derived from an EMBL/GenBank/DDBJ whole genome shotgun (WGS) entry which is preliminary data.</text>
</comment>
<dbReference type="InterPro" id="IPR013137">
    <property type="entry name" value="Znf_TFIIB"/>
</dbReference>
<dbReference type="Gene3D" id="1.10.472.10">
    <property type="entry name" value="Cyclin-like"/>
    <property type="match status" value="2"/>
</dbReference>
<keyword evidence="4 11" id="KW-0863">Zinc-finger</keyword>
<keyword evidence="15" id="KW-1185">Reference proteome</keyword>
<evidence type="ECO:0000256" key="12">
    <source>
        <dbReference type="SAM" id="MobiDB-lite"/>
    </source>
</evidence>
<evidence type="ECO:0000256" key="5">
    <source>
        <dbReference type="ARBA" id="ARBA00022833"/>
    </source>
</evidence>
<evidence type="ECO:0000256" key="3">
    <source>
        <dbReference type="ARBA" id="ARBA00022723"/>
    </source>
</evidence>
<dbReference type="SMART" id="SM00385">
    <property type="entry name" value="CYCLIN"/>
    <property type="match status" value="2"/>
</dbReference>
<proteinExistence type="inferred from homology"/>
<dbReference type="InterPro" id="IPR011665">
    <property type="entry name" value="BRF1_TBP-bd_dom"/>
</dbReference>
<dbReference type="SUPFAM" id="SSF47954">
    <property type="entry name" value="Cyclin-like"/>
    <property type="match status" value="2"/>
</dbReference>
<name>A0ABR1IUP1_9AGAR</name>
<dbReference type="CDD" id="cd20553">
    <property type="entry name" value="CYCLIN_TFIIIB90_rpt1"/>
    <property type="match status" value="1"/>
</dbReference>
<gene>
    <name evidence="14" type="primary">BRF1</name>
    <name evidence="14" type="ORF">VKT23_017614</name>
</gene>
<feature type="compositionally biased region" description="Polar residues" evidence="12">
    <location>
        <begin position="351"/>
        <end position="364"/>
    </location>
</feature>
<keyword evidence="5" id="KW-0862">Zinc</keyword>
<comment type="similarity">
    <text evidence="2">Belongs to the TFIIB family.</text>
</comment>
<dbReference type="Pfam" id="PF00382">
    <property type="entry name" value="TFIIB"/>
    <property type="match status" value="2"/>
</dbReference>
<evidence type="ECO:0000256" key="2">
    <source>
        <dbReference type="ARBA" id="ARBA00010857"/>
    </source>
</evidence>
<dbReference type="Pfam" id="PF07741">
    <property type="entry name" value="BRF1"/>
    <property type="match status" value="1"/>
</dbReference>
<dbReference type="PANTHER" id="PTHR11618">
    <property type="entry name" value="TRANSCRIPTION INITIATION FACTOR IIB-RELATED"/>
    <property type="match status" value="1"/>
</dbReference>
<feature type="compositionally biased region" description="Acidic residues" evidence="12">
    <location>
        <begin position="638"/>
        <end position="664"/>
    </location>
</feature>
<dbReference type="Gene3D" id="2.20.25.10">
    <property type="match status" value="1"/>
</dbReference>
<keyword evidence="3" id="KW-0479">Metal-binding</keyword>
<comment type="subcellular location">
    <subcellularLocation>
        <location evidence="1">Nucleus</location>
    </subcellularLocation>
</comment>
<protein>
    <recommendedName>
        <fullName evidence="10">B-related factor 1</fullName>
    </recommendedName>
</protein>
<keyword evidence="7" id="KW-0010">Activator</keyword>
<keyword evidence="8" id="KW-0804">Transcription</keyword>
<dbReference type="InterPro" id="IPR000812">
    <property type="entry name" value="TFIIB"/>
</dbReference>
<dbReference type="Pfam" id="PF08271">
    <property type="entry name" value="Zn_Ribbon_TF"/>
    <property type="match status" value="1"/>
</dbReference>
<evidence type="ECO:0000256" key="8">
    <source>
        <dbReference type="ARBA" id="ARBA00023163"/>
    </source>
</evidence>
<dbReference type="InterPro" id="IPR013150">
    <property type="entry name" value="TFIIB_cyclin"/>
</dbReference>
<dbReference type="InterPro" id="IPR013763">
    <property type="entry name" value="Cyclin-like_dom"/>
</dbReference>
<evidence type="ECO:0000256" key="4">
    <source>
        <dbReference type="ARBA" id="ARBA00022771"/>
    </source>
</evidence>
<dbReference type="SUPFAM" id="SSF57783">
    <property type="entry name" value="Zinc beta-ribbon"/>
    <property type="match status" value="1"/>
</dbReference>
<evidence type="ECO:0000313" key="15">
    <source>
        <dbReference type="Proteomes" id="UP001498398"/>
    </source>
</evidence>
<feature type="region of interest" description="Disordered" evidence="12">
    <location>
        <begin position="574"/>
        <end position="595"/>
    </location>
</feature>
<feature type="region of interest" description="Disordered" evidence="12">
    <location>
        <begin position="289"/>
        <end position="412"/>
    </location>
</feature>
<evidence type="ECO:0000256" key="6">
    <source>
        <dbReference type="ARBA" id="ARBA00023015"/>
    </source>
</evidence>
<keyword evidence="9" id="KW-0539">Nucleus</keyword>
<evidence type="ECO:0000259" key="13">
    <source>
        <dbReference type="PROSITE" id="PS51134"/>
    </source>
</evidence>
<dbReference type="EMBL" id="JBANRG010000073">
    <property type="protein sequence ID" value="KAK7439392.1"/>
    <property type="molecule type" value="Genomic_DNA"/>
</dbReference>
<dbReference type="PROSITE" id="PS51134">
    <property type="entry name" value="ZF_TFIIB"/>
    <property type="match status" value="1"/>
</dbReference>
<evidence type="ECO:0000256" key="7">
    <source>
        <dbReference type="ARBA" id="ARBA00023159"/>
    </source>
</evidence>
<reference evidence="14 15" key="1">
    <citation type="submission" date="2024-01" db="EMBL/GenBank/DDBJ databases">
        <title>A draft genome for the cacao thread blight pathogen Marasmiellus scandens.</title>
        <authorList>
            <person name="Baruah I.K."/>
            <person name="Leung J."/>
            <person name="Bukari Y."/>
            <person name="Amoako-Attah I."/>
            <person name="Meinhardt L.W."/>
            <person name="Bailey B.A."/>
            <person name="Cohen S.P."/>
        </authorList>
    </citation>
    <scope>NUCLEOTIDE SEQUENCE [LARGE SCALE GENOMIC DNA]</scope>
    <source>
        <strain evidence="14 15">GH-19</strain>
    </source>
</reference>
<accession>A0ABR1IUP1</accession>
<evidence type="ECO:0000256" key="1">
    <source>
        <dbReference type="ARBA" id="ARBA00004123"/>
    </source>
</evidence>
<feature type="domain" description="TFIIB-type" evidence="13">
    <location>
        <begin position="1"/>
        <end position="31"/>
    </location>
</feature>
<evidence type="ECO:0000256" key="11">
    <source>
        <dbReference type="PROSITE-ProRule" id="PRU00469"/>
    </source>
</evidence>
<keyword evidence="6" id="KW-0805">Transcription regulation</keyword>